<feature type="domain" description="UBC core" evidence="3">
    <location>
        <begin position="414"/>
        <end position="578"/>
    </location>
</feature>
<dbReference type="Gene3D" id="1.20.120.1020">
    <property type="entry name" value="Prion-inhibition and propagation, HeLo domain"/>
    <property type="match status" value="2"/>
</dbReference>
<reference evidence="4 5" key="1">
    <citation type="submission" date="2023-01" db="EMBL/GenBank/DDBJ databases">
        <title>Analysis of 21 Apiospora genomes using comparative genomics revels a genus with tremendous synthesis potential of carbohydrate active enzymes and secondary metabolites.</title>
        <authorList>
            <person name="Sorensen T."/>
        </authorList>
    </citation>
    <scope>NUCLEOTIDE SEQUENCE [LARGE SCALE GENOMIC DNA]</scope>
    <source>
        <strain evidence="4 5">CBS 83171</strain>
    </source>
</reference>
<dbReference type="Gene3D" id="3.10.110.10">
    <property type="entry name" value="Ubiquitin Conjugating Enzyme"/>
    <property type="match status" value="1"/>
</dbReference>
<gene>
    <name evidence="4" type="ORF">PG996_006576</name>
</gene>
<feature type="compositionally biased region" description="Basic and acidic residues" evidence="2">
    <location>
        <begin position="600"/>
        <end position="611"/>
    </location>
</feature>
<dbReference type="PROSITE" id="PS50127">
    <property type="entry name" value="UBC_2"/>
    <property type="match status" value="1"/>
</dbReference>
<name>A0ABR1V8C2_9PEZI</name>
<comment type="caution">
    <text evidence="4">The sequence shown here is derived from an EMBL/GenBank/DDBJ whole genome shotgun (WGS) entry which is preliminary data.</text>
</comment>
<dbReference type="Pfam" id="PF00179">
    <property type="entry name" value="UQ_con"/>
    <property type="match status" value="1"/>
</dbReference>
<keyword evidence="1" id="KW-0175">Coiled coil</keyword>
<proteinExistence type="predicted"/>
<dbReference type="SUPFAM" id="SSF54495">
    <property type="entry name" value="UBC-like"/>
    <property type="match status" value="1"/>
</dbReference>
<evidence type="ECO:0000256" key="2">
    <source>
        <dbReference type="SAM" id="MobiDB-lite"/>
    </source>
</evidence>
<dbReference type="InterPro" id="IPR000608">
    <property type="entry name" value="UBC"/>
</dbReference>
<dbReference type="InterPro" id="IPR029498">
    <property type="entry name" value="HeLo_dom"/>
</dbReference>
<keyword evidence="5" id="KW-1185">Reference proteome</keyword>
<dbReference type="Proteomes" id="UP001446871">
    <property type="component" value="Unassembled WGS sequence"/>
</dbReference>
<dbReference type="InterPro" id="IPR038305">
    <property type="entry name" value="HeLo_sf"/>
</dbReference>
<dbReference type="Pfam" id="PF14479">
    <property type="entry name" value="HeLo"/>
    <property type="match status" value="2"/>
</dbReference>
<evidence type="ECO:0000313" key="5">
    <source>
        <dbReference type="Proteomes" id="UP001446871"/>
    </source>
</evidence>
<protein>
    <submittedName>
        <fullName evidence="4">Ubiquitin-conjugating enzyme E2-16 kDa- variant 1</fullName>
    </submittedName>
</protein>
<dbReference type="InterPro" id="IPR016135">
    <property type="entry name" value="UBQ-conjugating_enzyme/RWD"/>
</dbReference>
<accession>A0ABR1V8C2</accession>
<organism evidence="4 5">
    <name type="scientific">Apiospora saccharicola</name>
    <dbReference type="NCBI Taxonomy" id="335842"/>
    <lineage>
        <taxon>Eukaryota</taxon>
        <taxon>Fungi</taxon>
        <taxon>Dikarya</taxon>
        <taxon>Ascomycota</taxon>
        <taxon>Pezizomycotina</taxon>
        <taxon>Sordariomycetes</taxon>
        <taxon>Xylariomycetidae</taxon>
        <taxon>Amphisphaeriales</taxon>
        <taxon>Apiosporaceae</taxon>
        <taxon>Apiospora</taxon>
    </lineage>
</organism>
<evidence type="ECO:0000256" key="1">
    <source>
        <dbReference type="SAM" id="Coils"/>
    </source>
</evidence>
<dbReference type="PANTHER" id="PTHR24068">
    <property type="entry name" value="UBIQUITIN-CONJUGATING ENZYME E2"/>
    <property type="match status" value="1"/>
</dbReference>
<feature type="region of interest" description="Disordered" evidence="2">
    <location>
        <begin position="600"/>
        <end position="647"/>
    </location>
</feature>
<feature type="compositionally biased region" description="Basic and acidic residues" evidence="2">
    <location>
        <begin position="622"/>
        <end position="632"/>
    </location>
</feature>
<evidence type="ECO:0000313" key="4">
    <source>
        <dbReference type="EMBL" id="KAK8067464.1"/>
    </source>
</evidence>
<feature type="coiled-coil region" evidence="1">
    <location>
        <begin position="206"/>
        <end position="233"/>
    </location>
</feature>
<dbReference type="EMBL" id="JAQQWM010000004">
    <property type="protein sequence ID" value="KAK8067464.1"/>
    <property type="molecule type" value="Genomic_DNA"/>
</dbReference>
<sequence length="660" mass="73197">MEAAGLAVGVLGVAGLFTSCIEGFDIIVRAKDFGDGFDLHCTQVCIPPPDFVSVFGTLRPANSCGEQQLSLQRVRLALWGESLGLLPSSPDQTRQVPYNYAIDREDIKPCIVAALHQLQNQLSKADVITERYALESTSAADQAYEQEVTQTPRGMLVLRDSFQKFKERVRQNQKQKSVWKVTRWSIHDYAQFEALVDQIRKLLDGLESITNALGTLERQHQRLLEEVESVSDTHSLSLLQEVGSLDSAPAALKAVSETASIRLTILSGDSQSYHTANTRLTGHSSSNRVNLSLRLRKAMSKDPPKEGHSAIQLHDDIAVDSAQTEEHPVGDLSVSESAHDTPKAKMLDANDSIPQHQRWMSALLASQPDHGHVPVFSSDDINYGERIDYFKSSDDQIYRDKCGQLLSQADRGVSLAQRVFIELRNIHRAAIPFISAVSVGDSLEKILACIEGPPGTPYQGGVFWITVRIQESHPPAMRFHTRIYHPNIDHTGKICADYVGWWQSAQLLNRQSRSGPALWFSEHATNHYSLGALLVALCGLLASPNVEDPLVPEIAEKFVTDYDGYCSAARLYTQRYAASPRPADEELDFSHDTYATDESTHYEAPDFDLKSKATPSSNGHIMDAESSRRIDEDSLASTRRNPKEGSIHSVIEKASRVWLT</sequence>
<evidence type="ECO:0000259" key="3">
    <source>
        <dbReference type="PROSITE" id="PS50127"/>
    </source>
</evidence>
<dbReference type="SMART" id="SM00212">
    <property type="entry name" value="UBCc"/>
    <property type="match status" value="1"/>
</dbReference>